<gene>
    <name evidence="2" type="ORF">E3O49_12955</name>
</gene>
<name>A0AAQ2C4W8_9MICO</name>
<evidence type="ECO:0000256" key="1">
    <source>
        <dbReference type="SAM" id="Phobius"/>
    </source>
</evidence>
<comment type="caution">
    <text evidence="2">The sequence shown here is derived from an EMBL/GenBank/DDBJ whole genome shotgun (WGS) entry which is preliminary data.</text>
</comment>
<feature type="transmembrane region" description="Helical" evidence="1">
    <location>
        <begin position="12"/>
        <end position="36"/>
    </location>
</feature>
<reference evidence="2 3" key="1">
    <citation type="submission" date="2019-03" db="EMBL/GenBank/DDBJ databases">
        <title>Genomics of glacier-inhabiting Cryobacterium strains.</title>
        <authorList>
            <person name="Liu Q."/>
            <person name="Xin Y.-H."/>
        </authorList>
    </citation>
    <scope>NUCLEOTIDE SEQUENCE [LARGE SCALE GENOMIC DNA]</scope>
    <source>
        <strain evidence="3">TMT1-22</strain>
    </source>
</reference>
<accession>A0AAQ2C4W8</accession>
<keyword evidence="1" id="KW-0812">Transmembrane</keyword>
<keyword evidence="1" id="KW-0472">Membrane</keyword>
<keyword evidence="1" id="KW-1133">Transmembrane helix</keyword>
<evidence type="ECO:0000313" key="2">
    <source>
        <dbReference type="EMBL" id="TFC43367.1"/>
    </source>
</evidence>
<evidence type="ECO:0008006" key="4">
    <source>
        <dbReference type="Google" id="ProtNLM"/>
    </source>
</evidence>
<dbReference type="AlphaFoldDB" id="A0AAQ2C4W8"/>
<organism evidence="2 3">
    <name type="scientific">Cryobacterium shii</name>
    <dbReference type="NCBI Taxonomy" id="1259235"/>
    <lineage>
        <taxon>Bacteria</taxon>
        <taxon>Bacillati</taxon>
        <taxon>Actinomycetota</taxon>
        <taxon>Actinomycetes</taxon>
        <taxon>Micrococcales</taxon>
        <taxon>Microbacteriaceae</taxon>
        <taxon>Cryobacterium</taxon>
    </lineage>
</organism>
<feature type="transmembrane region" description="Helical" evidence="1">
    <location>
        <begin position="48"/>
        <end position="72"/>
    </location>
</feature>
<proteinExistence type="predicted"/>
<sequence length="82" mass="8467">MAGVIGILGFPIVFIPIAGGILGLFVPAAAVVLGFLGRSKEPQARGFWLTGIITGFVGVALALASILIWAVIFASMPNSYSY</sequence>
<dbReference type="EMBL" id="SOFY01000070">
    <property type="protein sequence ID" value="TFC43367.1"/>
    <property type="molecule type" value="Genomic_DNA"/>
</dbReference>
<evidence type="ECO:0000313" key="3">
    <source>
        <dbReference type="Proteomes" id="UP000297403"/>
    </source>
</evidence>
<protein>
    <recommendedName>
        <fullName evidence="4">DUF4190 domain-containing protein</fullName>
    </recommendedName>
</protein>
<keyword evidence="3" id="KW-1185">Reference proteome</keyword>
<dbReference type="Proteomes" id="UP000297403">
    <property type="component" value="Unassembled WGS sequence"/>
</dbReference>